<gene>
    <name evidence="3" type="ORF">FRUB_08593</name>
</gene>
<protein>
    <recommendedName>
        <fullName evidence="2">ASPIC/UnbV domain-containing protein</fullName>
    </recommendedName>
</protein>
<dbReference type="InterPro" id="IPR027039">
    <property type="entry name" value="Crtac1"/>
</dbReference>
<dbReference type="PANTHER" id="PTHR16026">
    <property type="entry name" value="CARTILAGE ACIDIC PROTEIN 1"/>
    <property type="match status" value="1"/>
</dbReference>
<organism evidence="3 4">
    <name type="scientific">Fimbriiglobus ruber</name>
    <dbReference type="NCBI Taxonomy" id="1908690"/>
    <lineage>
        <taxon>Bacteria</taxon>
        <taxon>Pseudomonadati</taxon>
        <taxon>Planctomycetota</taxon>
        <taxon>Planctomycetia</taxon>
        <taxon>Gemmatales</taxon>
        <taxon>Gemmataceae</taxon>
        <taxon>Fimbriiglobus</taxon>
    </lineage>
</organism>
<dbReference type="RefSeq" id="WP_088259102.1">
    <property type="nucleotide sequence ID" value="NZ_NIDE01000017.1"/>
</dbReference>
<dbReference type="InterPro" id="IPR028994">
    <property type="entry name" value="Integrin_alpha_N"/>
</dbReference>
<keyword evidence="1" id="KW-0732">Signal</keyword>
<dbReference type="Pfam" id="PF07593">
    <property type="entry name" value="UnbV_ASPIC"/>
    <property type="match status" value="1"/>
</dbReference>
<reference evidence="4" key="1">
    <citation type="submission" date="2017-06" db="EMBL/GenBank/DDBJ databases">
        <title>Genome analysis of Fimbriiglobus ruber SP5, the first member of the order Planctomycetales with confirmed chitinolytic capability.</title>
        <authorList>
            <person name="Ravin N.V."/>
            <person name="Rakitin A.L."/>
            <person name="Ivanova A.A."/>
            <person name="Beletsky A.V."/>
            <person name="Kulichevskaya I.S."/>
            <person name="Mardanov A.V."/>
            <person name="Dedysh S.N."/>
        </authorList>
    </citation>
    <scope>NUCLEOTIDE SEQUENCE [LARGE SCALE GENOMIC DNA]</scope>
    <source>
        <strain evidence="4">SP5</strain>
    </source>
</reference>
<evidence type="ECO:0000259" key="2">
    <source>
        <dbReference type="Pfam" id="PF07593"/>
    </source>
</evidence>
<name>A0A225D365_9BACT</name>
<evidence type="ECO:0000313" key="3">
    <source>
        <dbReference type="EMBL" id="OWK36030.1"/>
    </source>
</evidence>
<dbReference type="Proteomes" id="UP000214646">
    <property type="component" value="Unassembled WGS sequence"/>
</dbReference>
<dbReference type="EMBL" id="NIDE01000017">
    <property type="protein sequence ID" value="OWK36030.1"/>
    <property type="molecule type" value="Genomic_DNA"/>
</dbReference>
<dbReference type="Gene3D" id="2.130.10.130">
    <property type="entry name" value="Integrin alpha, N-terminal"/>
    <property type="match status" value="2"/>
</dbReference>
<feature type="domain" description="ASPIC/UnbV" evidence="2">
    <location>
        <begin position="503"/>
        <end position="569"/>
    </location>
</feature>
<dbReference type="AlphaFoldDB" id="A0A225D365"/>
<comment type="caution">
    <text evidence="3">The sequence shown here is derived from an EMBL/GenBank/DDBJ whole genome shotgun (WGS) entry which is preliminary data.</text>
</comment>
<dbReference type="PANTHER" id="PTHR16026:SF0">
    <property type="entry name" value="CARTILAGE ACIDIC PROTEIN 1"/>
    <property type="match status" value="1"/>
</dbReference>
<dbReference type="Pfam" id="PF13517">
    <property type="entry name" value="FG-GAP_3"/>
    <property type="match status" value="3"/>
</dbReference>
<dbReference type="InterPro" id="IPR011519">
    <property type="entry name" value="UnbV_ASPIC"/>
</dbReference>
<dbReference type="InterPro" id="IPR013517">
    <property type="entry name" value="FG-GAP"/>
</dbReference>
<sequence>MGNGFVRRSPAAIGILGAVIWYSLVGCAAREPIRPEAEERQYEPGSDGPAWFEDVTDRVGLDFVHDAGPTGNYPMTQVIGSGGAFFDCDGDGLLDIYLIQNGGPGSKAVNRLFRQQPGGTFTDITEGSGLGVAGFGMGVAIGDVNNDGKPDILLTQYGGVRLFLNLGGGKFADVTEEAGLVNPLWATSAAFLDYDRDGWLDLVVVNYIDIDPGVSCTRLNGARDFCAPNSGRDTSPKLFRNAGPGTRRVSFEDVSLATGVGTVPGPGLGVLCGDFNGDGWPDIFIANDAKPNRLWINQQGRTFTEEAVPRGVAYTAAGKAFAGMGVAAGDVANDGLADLFVAHLTNETNTLWKQGPRGQFRDESAGRGLTGTRWRGTGFGTVMADFDHDGFLDIAIVNGRVTRGEPADAGAGTSFWGPYAERNQLLANRGDGRFADVSQRNPAFCATRNVGRGLAVGDFDNDGAPDLLVTTIGGRARLFRNVAPNRGHWLKVRAVDPRLNRDAYGAEVIVRAGDRRWVRWVNPAGSYLSSSSPVAHFGLGTTGQVTAIEVLWPDGLRETFPGGPPDRTIELRRGTAPAP</sequence>
<evidence type="ECO:0000256" key="1">
    <source>
        <dbReference type="ARBA" id="ARBA00022729"/>
    </source>
</evidence>
<evidence type="ECO:0000313" key="4">
    <source>
        <dbReference type="Proteomes" id="UP000214646"/>
    </source>
</evidence>
<dbReference type="SUPFAM" id="SSF69318">
    <property type="entry name" value="Integrin alpha N-terminal domain"/>
    <property type="match status" value="1"/>
</dbReference>
<accession>A0A225D365</accession>
<proteinExistence type="predicted"/>
<keyword evidence="4" id="KW-1185">Reference proteome</keyword>
<dbReference type="PROSITE" id="PS51257">
    <property type="entry name" value="PROKAR_LIPOPROTEIN"/>
    <property type="match status" value="1"/>
</dbReference>